<accession>A0A024TII8</accession>
<gene>
    <name evidence="1" type="ORF">H310_12215</name>
</gene>
<dbReference type="RefSeq" id="XP_008877428.1">
    <property type="nucleotide sequence ID" value="XM_008879206.1"/>
</dbReference>
<dbReference type="AlphaFoldDB" id="A0A024TII8"/>
<dbReference type="EMBL" id="KI913988">
    <property type="protein sequence ID" value="ETV93868.1"/>
    <property type="molecule type" value="Genomic_DNA"/>
</dbReference>
<dbReference type="VEuPathDB" id="FungiDB:H310_12215"/>
<proteinExistence type="predicted"/>
<evidence type="ECO:0000313" key="1">
    <source>
        <dbReference type="EMBL" id="ETV93868.1"/>
    </source>
</evidence>
<dbReference type="GeneID" id="20089265"/>
<sequence length="120" mass="13839">MTSVRRWLPLEDPDCPVRVSALQVLHTLRTYPNYRLLQSKHPNSLLLVLRHSVKLNCLKVTSRPYPTRNGSNNIHRQTAPRLVQVITLPLATLQYTHYLPIICQTQCTPTYHCNNNGNKN</sequence>
<reference evidence="1" key="1">
    <citation type="submission" date="2013-12" db="EMBL/GenBank/DDBJ databases">
        <title>The Genome Sequence of Aphanomyces invadans NJM9701.</title>
        <authorList>
            <consortium name="The Broad Institute Genomics Platform"/>
            <person name="Russ C."/>
            <person name="Tyler B."/>
            <person name="van West P."/>
            <person name="Dieguez-Uribeondo J."/>
            <person name="Young S.K."/>
            <person name="Zeng Q."/>
            <person name="Gargeya S."/>
            <person name="Fitzgerald M."/>
            <person name="Abouelleil A."/>
            <person name="Alvarado L."/>
            <person name="Chapman S.B."/>
            <person name="Gainer-Dewar J."/>
            <person name="Goldberg J."/>
            <person name="Griggs A."/>
            <person name="Gujja S."/>
            <person name="Hansen M."/>
            <person name="Howarth C."/>
            <person name="Imamovic A."/>
            <person name="Ireland A."/>
            <person name="Larimer J."/>
            <person name="McCowan C."/>
            <person name="Murphy C."/>
            <person name="Pearson M."/>
            <person name="Poon T.W."/>
            <person name="Priest M."/>
            <person name="Roberts A."/>
            <person name="Saif S."/>
            <person name="Shea T."/>
            <person name="Sykes S."/>
            <person name="Wortman J."/>
            <person name="Nusbaum C."/>
            <person name="Birren B."/>
        </authorList>
    </citation>
    <scope>NUCLEOTIDE SEQUENCE [LARGE SCALE GENOMIC DNA]</scope>
    <source>
        <strain evidence="1">NJM9701</strain>
    </source>
</reference>
<name>A0A024TII8_9STRA</name>
<organism evidence="1">
    <name type="scientific">Aphanomyces invadans</name>
    <dbReference type="NCBI Taxonomy" id="157072"/>
    <lineage>
        <taxon>Eukaryota</taxon>
        <taxon>Sar</taxon>
        <taxon>Stramenopiles</taxon>
        <taxon>Oomycota</taxon>
        <taxon>Saprolegniomycetes</taxon>
        <taxon>Saprolegniales</taxon>
        <taxon>Verrucalvaceae</taxon>
        <taxon>Aphanomyces</taxon>
    </lineage>
</organism>
<protein>
    <submittedName>
        <fullName evidence="1">Uncharacterized protein</fullName>
    </submittedName>
</protein>